<dbReference type="RefSeq" id="WP_235119489.1">
    <property type="nucleotide sequence ID" value="NZ_CP090978.1"/>
</dbReference>
<keyword evidence="3" id="KW-1185">Reference proteome</keyword>
<dbReference type="InterPro" id="IPR012851">
    <property type="entry name" value="Spore_coat_CotF-like"/>
</dbReference>
<reference evidence="2 3" key="1">
    <citation type="journal article" date="2024" name="Int. J. Syst. Evol. Microbiol.">
        <title>Paenibacillus hexagrammi sp. nov., a novel bacterium isolated from the gut content of Hexagrammos agrammus.</title>
        <authorList>
            <person name="Jung H.K."/>
            <person name="Kim D.G."/>
            <person name="Zin H."/>
            <person name="Park J."/>
            <person name="Jung H."/>
            <person name="Kim Y.O."/>
            <person name="Kong H.J."/>
            <person name="Kim J.W."/>
            <person name="Kim Y.S."/>
        </authorList>
    </citation>
    <scope>NUCLEOTIDE SEQUENCE [LARGE SCALE GENOMIC DNA]</scope>
    <source>
        <strain evidence="2 3">YPD9-1</strain>
    </source>
</reference>
<feature type="region of interest" description="Disordered" evidence="1">
    <location>
        <begin position="197"/>
        <end position="286"/>
    </location>
</feature>
<proteinExistence type="predicted"/>
<keyword evidence="2" id="KW-0167">Capsid protein</keyword>
<name>A0ABY3SJ33_9BACL</name>
<dbReference type="Gene3D" id="1.20.1260.10">
    <property type="match status" value="1"/>
</dbReference>
<evidence type="ECO:0000256" key="1">
    <source>
        <dbReference type="SAM" id="MobiDB-lite"/>
    </source>
</evidence>
<feature type="compositionally biased region" description="Polar residues" evidence="1">
    <location>
        <begin position="247"/>
        <end position="257"/>
    </location>
</feature>
<sequence>MFQQNPYQQQSFGTQQNQQSQGNQVYLEDQDLANFVLSELKRAAREYTTAALESANPQIRQTFQSLLQKTLNDQATIFQEIQKLGGYDVQPANQQQLQQELQKHSQCATRLQSFVQQNMGQMNTTQQQNQFMAGQQQQYAQYSQQPSQYTNTMAAQQQAFQPLQTINANAYPNAISSQSYPQSAASQHTSYNTLHNKAQQEHDITSSQGMTSSDYGMGGLSQSAGSSQTGRTGYYTGSGSISEAGANPSSVQGQSSGIAARHQTTSGSTSDSSYISKHHEGSKYSF</sequence>
<dbReference type="InterPro" id="IPR012347">
    <property type="entry name" value="Ferritin-like"/>
</dbReference>
<feature type="compositionally biased region" description="Low complexity" evidence="1">
    <location>
        <begin position="264"/>
        <end position="275"/>
    </location>
</feature>
<evidence type="ECO:0000313" key="3">
    <source>
        <dbReference type="Proteomes" id="UP001649230"/>
    </source>
</evidence>
<organism evidence="2 3">
    <name type="scientific">Paenibacillus hexagrammi</name>
    <dbReference type="NCBI Taxonomy" id="2908839"/>
    <lineage>
        <taxon>Bacteria</taxon>
        <taxon>Bacillati</taxon>
        <taxon>Bacillota</taxon>
        <taxon>Bacilli</taxon>
        <taxon>Bacillales</taxon>
        <taxon>Paenibacillaceae</taxon>
        <taxon>Paenibacillus</taxon>
    </lineage>
</organism>
<feature type="compositionally biased region" description="Low complexity" evidence="1">
    <location>
        <begin position="225"/>
        <end position="242"/>
    </location>
</feature>
<protein>
    <submittedName>
        <fullName evidence="2">Spore coat protein</fullName>
    </submittedName>
</protein>
<feature type="compositionally biased region" description="Low complexity" evidence="1">
    <location>
        <begin position="8"/>
        <end position="21"/>
    </location>
</feature>
<keyword evidence="2" id="KW-0946">Virion</keyword>
<evidence type="ECO:0000313" key="2">
    <source>
        <dbReference type="EMBL" id="UJF33151.1"/>
    </source>
</evidence>
<gene>
    <name evidence="2" type="ORF">L0M14_27025</name>
</gene>
<feature type="region of interest" description="Disordered" evidence="1">
    <location>
        <begin position="1"/>
        <end position="21"/>
    </location>
</feature>
<feature type="compositionally biased region" description="Polar residues" evidence="1">
    <location>
        <begin position="205"/>
        <end position="224"/>
    </location>
</feature>
<dbReference type="EMBL" id="CP090978">
    <property type="protein sequence ID" value="UJF33151.1"/>
    <property type="molecule type" value="Genomic_DNA"/>
</dbReference>
<feature type="compositionally biased region" description="Basic and acidic residues" evidence="1">
    <location>
        <begin position="277"/>
        <end position="286"/>
    </location>
</feature>
<dbReference type="Proteomes" id="UP001649230">
    <property type="component" value="Chromosome"/>
</dbReference>
<dbReference type="Pfam" id="PF07875">
    <property type="entry name" value="Coat_F"/>
    <property type="match status" value="1"/>
</dbReference>
<accession>A0ABY3SJ33</accession>